<dbReference type="PANTHER" id="PTHR36833:SF1">
    <property type="entry name" value="INTEGRAL MEMBRANE TRANSPORT PROTEIN"/>
    <property type="match status" value="1"/>
</dbReference>
<protein>
    <submittedName>
        <fullName evidence="3">ABC transporter permease</fullName>
    </submittedName>
</protein>
<accession>A0ABQ6JLP0</accession>
<evidence type="ECO:0000256" key="2">
    <source>
        <dbReference type="SAM" id="Phobius"/>
    </source>
</evidence>
<dbReference type="PANTHER" id="PTHR36833">
    <property type="entry name" value="SLR0610 PROTEIN-RELATED"/>
    <property type="match status" value="1"/>
</dbReference>
<keyword evidence="4" id="KW-1185">Reference proteome</keyword>
<evidence type="ECO:0000313" key="4">
    <source>
        <dbReference type="Proteomes" id="UP001157017"/>
    </source>
</evidence>
<feature type="region of interest" description="Disordered" evidence="1">
    <location>
        <begin position="120"/>
        <end position="141"/>
    </location>
</feature>
<reference evidence="4" key="1">
    <citation type="journal article" date="2019" name="Int. J. Syst. Evol. Microbiol.">
        <title>The Global Catalogue of Microorganisms (GCM) 10K type strain sequencing project: providing services to taxonomists for standard genome sequencing and annotation.</title>
        <authorList>
            <consortium name="The Broad Institute Genomics Platform"/>
            <consortium name="The Broad Institute Genome Sequencing Center for Infectious Disease"/>
            <person name="Wu L."/>
            <person name="Ma J."/>
        </authorList>
    </citation>
    <scope>NUCLEOTIDE SEQUENCE [LARGE SCALE GENOMIC DNA]</scope>
    <source>
        <strain evidence="4">NBRC 108730</strain>
    </source>
</reference>
<feature type="transmembrane region" description="Helical" evidence="2">
    <location>
        <begin position="241"/>
        <end position="261"/>
    </location>
</feature>
<evidence type="ECO:0000313" key="3">
    <source>
        <dbReference type="EMBL" id="GMA87767.1"/>
    </source>
</evidence>
<comment type="caution">
    <text evidence="3">The sequence shown here is derived from an EMBL/GenBank/DDBJ whole genome shotgun (WGS) entry which is preliminary data.</text>
</comment>
<keyword evidence="2" id="KW-1133">Transmembrane helix</keyword>
<feature type="transmembrane region" description="Helical" evidence="2">
    <location>
        <begin position="206"/>
        <end position="229"/>
    </location>
</feature>
<keyword evidence="2" id="KW-0812">Transmembrane</keyword>
<dbReference type="Proteomes" id="UP001157017">
    <property type="component" value="Unassembled WGS sequence"/>
</dbReference>
<name>A0ABQ6JLP0_9ACTN</name>
<dbReference type="EMBL" id="BSUZ01000001">
    <property type="protein sequence ID" value="GMA87767.1"/>
    <property type="molecule type" value="Genomic_DNA"/>
</dbReference>
<gene>
    <name evidence="3" type="ORF">GCM10025868_30170</name>
</gene>
<dbReference type="InterPro" id="IPR010390">
    <property type="entry name" value="ABC-2_transporter-like"/>
</dbReference>
<proteinExistence type="predicted"/>
<feature type="compositionally biased region" description="Basic residues" evidence="1">
    <location>
        <begin position="127"/>
        <end position="141"/>
    </location>
</feature>
<feature type="transmembrane region" description="Helical" evidence="2">
    <location>
        <begin position="32"/>
        <end position="54"/>
    </location>
</feature>
<feature type="transmembrane region" description="Helical" evidence="2">
    <location>
        <begin position="66"/>
        <end position="87"/>
    </location>
</feature>
<evidence type="ECO:0000256" key="1">
    <source>
        <dbReference type="SAM" id="MobiDB-lite"/>
    </source>
</evidence>
<sequence>MGDVGGVAERLRPYRVLVRSRVRAQTAYRASFALDVLGNVGIGAIEFVEIYTILTRVDGLGGLDASGALLVFALANVAFSLADLAVGHVDERPRYLRAGTLDAFLLRPLPVLAQAHDRGRVAEAARTHRPGPRGARRRRAHRRLRLDAGTRGPARADPAGGCGALRGAVRRGERLPVLAGRRQRATNSFTYGGSYAASYPASVYGVVLRTVFAFVVPAAFVAYLPALLLTGSPGPAGLPSWLGWCTPVVALLAWAVAGLTWRAGLRHHTGAGG</sequence>
<dbReference type="Pfam" id="PF06182">
    <property type="entry name" value="ABC2_membrane_6"/>
    <property type="match status" value="2"/>
</dbReference>
<organism evidence="3 4">
    <name type="scientific">Angustibacter aerolatus</name>
    <dbReference type="NCBI Taxonomy" id="1162965"/>
    <lineage>
        <taxon>Bacteria</taxon>
        <taxon>Bacillati</taxon>
        <taxon>Actinomycetota</taxon>
        <taxon>Actinomycetes</taxon>
        <taxon>Kineosporiales</taxon>
        <taxon>Kineosporiaceae</taxon>
    </lineage>
</organism>
<keyword evidence="2" id="KW-0472">Membrane</keyword>